<dbReference type="PANTHER" id="PTHR21240">
    <property type="entry name" value="2-AMINO-3-CARBOXYLMUCONATE-6-SEMIALDEHYDE DECARBOXYLASE"/>
    <property type="match status" value="1"/>
</dbReference>
<name>A0A9E7BZG5_9ACTN</name>
<evidence type="ECO:0000313" key="4">
    <source>
        <dbReference type="Proteomes" id="UP001162834"/>
    </source>
</evidence>
<sequence>MTAPVDSDVHAAPPAVAELRPYLGDYWRSYVDECGFAGPAGLAVATPPNAPTAGVPGGGATLEALGQHLSSLGASHGVLHCPYGLEGLRNLEFASALATAVNDWLADQWLDHDDRLRATLLVKAEDAPGAVAEIERRAADPRFVGVLLPARSDRPYGQRAYFPVFEAAAAHGLPVVLHFGGCTGNPPTPVGWPTYYIEEYVGMVHAFEAQLTSLVAEGVLQRLADLRIVLAESGFTWLPSIMWRLDKEWKGLRREIPWVTTAPSALIRRQVRATVQPVDGPGDPARLRRAVEQLGSEEMLLFASDHPHRHAQHFEEALAGVLEPEHERAILRGNAVEVFGL</sequence>
<dbReference type="Proteomes" id="UP001162834">
    <property type="component" value="Chromosome"/>
</dbReference>
<dbReference type="Gene3D" id="3.20.20.140">
    <property type="entry name" value="Metal-dependent hydrolases"/>
    <property type="match status" value="1"/>
</dbReference>
<organism evidence="3 4">
    <name type="scientific">Capillimicrobium parvum</name>
    <dbReference type="NCBI Taxonomy" id="2884022"/>
    <lineage>
        <taxon>Bacteria</taxon>
        <taxon>Bacillati</taxon>
        <taxon>Actinomycetota</taxon>
        <taxon>Thermoleophilia</taxon>
        <taxon>Solirubrobacterales</taxon>
        <taxon>Capillimicrobiaceae</taxon>
        <taxon>Capillimicrobium</taxon>
    </lineage>
</organism>
<protein>
    <recommendedName>
        <fullName evidence="2">Amidohydrolase-related domain-containing protein</fullName>
    </recommendedName>
</protein>
<accession>A0A9E7BZG5</accession>
<dbReference type="GO" id="GO:0016787">
    <property type="term" value="F:hydrolase activity"/>
    <property type="evidence" value="ECO:0007669"/>
    <property type="project" value="InterPro"/>
</dbReference>
<dbReference type="EMBL" id="CP087164">
    <property type="protein sequence ID" value="UGS35296.1"/>
    <property type="molecule type" value="Genomic_DNA"/>
</dbReference>
<dbReference type="RefSeq" id="WP_259314985.1">
    <property type="nucleotide sequence ID" value="NZ_CP087164.1"/>
</dbReference>
<feature type="domain" description="Amidohydrolase-related" evidence="2">
    <location>
        <begin position="13"/>
        <end position="341"/>
    </location>
</feature>
<dbReference type="SUPFAM" id="SSF51556">
    <property type="entry name" value="Metallo-dependent hydrolases"/>
    <property type="match status" value="1"/>
</dbReference>
<dbReference type="GO" id="GO:0005737">
    <property type="term" value="C:cytoplasm"/>
    <property type="evidence" value="ECO:0007669"/>
    <property type="project" value="TreeGrafter"/>
</dbReference>
<evidence type="ECO:0000259" key="2">
    <source>
        <dbReference type="Pfam" id="PF04909"/>
    </source>
</evidence>
<gene>
    <name evidence="3" type="ORF">DSM104329_01683</name>
</gene>
<keyword evidence="1" id="KW-0456">Lyase</keyword>
<dbReference type="GO" id="GO:0019748">
    <property type="term" value="P:secondary metabolic process"/>
    <property type="evidence" value="ECO:0007669"/>
    <property type="project" value="TreeGrafter"/>
</dbReference>
<dbReference type="AlphaFoldDB" id="A0A9E7BZG5"/>
<reference evidence="3" key="1">
    <citation type="journal article" date="2022" name="Int. J. Syst. Evol. Microbiol.">
        <title>Pseudomonas aegrilactucae sp. nov. and Pseudomonas morbosilactucae sp. nov., pathogens causing bacterial rot of lettuce in Japan.</title>
        <authorList>
            <person name="Sawada H."/>
            <person name="Fujikawa T."/>
            <person name="Satou M."/>
        </authorList>
    </citation>
    <scope>NUCLEOTIDE SEQUENCE</scope>
    <source>
        <strain evidence="3">0166_1</strain>
    </source>
</reference>
<dbReference type="PANTHER" id="PTHR21240:SF28">
    <property type="entry name" value="ISO-OROTATE DECARBOXYLASE (EUROFUNG)"/>
    <property type="match status" value="1"/>
</dbReference>
<dbReference type="KEGG" id="sbae:DSM104329_01683"/>
<evidence type="ECO:0000256" key="1">
    <source>
        <dbReference type="ARBA" id="ARBA00023239"/>
    </source>
</evidence>
<dbReference type="InterPro" id="IPR032465">
    <property type="entry name" value="ACMSD"/>
</dbReference>
<dbReference type="GO" id="GO:0016831">
    <property type="term" value="F:carboxy-lyase activity"/>
    <property type="evidence" value="ECO:0007669"/>
    <property type="project" value="InterPro"/>
</dbReference>
<dbReference type="InterPro" id="IPR032466">
    <property type="entry name" value="Metal_Hydrolase"/>
</dbReference>
<dbReference type="InterPro" id="IPR006680">
    <property type="entry name" value="Amidohydro-rel"/>
</dbReference>
<dbReference type="Pfam" id="PF04909">
    <property type="entry name" value="Amidohydro_2"/>
    <property type="match status" value="1"/>
</dbReference>
<evidence type="ECO:0000313" key="3">
    <source>
        <dbReference type="EMBL" id="UGS35296.1"/>
    </source>
</evidence>
<keyword evidence="4" id="KW-1185">Reference proteome</keyword>
<proteinExistence type="predicted"/>